<evidence type="ECO:0000256" key="5">
    <source>
        <dbReference type="ARBA" id="ARBA00022801"/>
    </source>
</evidence>
<organism evidence="13">
    <name type="scientific">Enterobius vermicularis</name>
    <name type="common">Human pinworm</name>
    <dbReference type="NCBI Taxonomy" id="51028"/>
    <lineage>
        <taxon>Eukaryota</taxon>
        <taxon>Metazoa</taxon>
        <taxon>Ecdysozoa</taxon>
        <taxon>Nematoda</taxon>
        <taxon>Chromadorea</taxon>
        <taxon>Rhabditida</taxon>
        <taxon>Spirurina</taxon>
        <taxon>Oxyuridomorpha</taxon>
        <taxon>Oxyuroidea</taxon>
        <taxon>Oxyuridae</taxon>
        <taxon>Enterobius</taxon>
    </lineage>
</organism>
<keyword evidence="12" id="KW-1185">Reference proteome</keyword>
<dbReference type="EMBL" id="UXUI01008075">
    <property type="protein sequence ID" value="VDD90423.1"/>
    <property type="molecule type" value="Genomic_DNA"/>
</dbReference>
<feature type="chain" id="PRO_5043122735" description="Palmitoyl-protein thioesterase 1" evidence="10">
    <location>
        <begin position="16"/>
        <end position="304"/>
    </location>
</feature>
<keyword evidence="6" id="KW-1015">Disulfide bond</keyword>
<dbReference type="InterPro" id="IPR002472">
    <property type="entry name" value="Palm_thioest"/>
</dbReference>
<evidence type="ECO:0000256" key="4">
    <source>
        <dbReference type="ARBA" id="ARBA00022729"/>
    </source>
</evidence>
<reference evidence="13" key="1">
    <citation type="submission" date="2017-02" db="UniProtKB">
        <authorList>
            <consortium name="WormBaseParasite"/>
        </authorList>
    </citation>
    <scope>IDENTIFICATION</scope>
</reference>
<dbReference type="GO" id="GO:0008474">
    <property type="term" value="F:palmitoyl-(protein) hydrolase activity"/>
    <property type="evidence" value="ECO:0007669"/>
    <property type="project" value="UniProtKB-EC"/>
</dbReference>
<evidence type="ECO:0000256" key="3">
    <source>
        <dbReference type="ARBA" id="ARBA00014212"/>
    </source>
</evidence>
<dbReference type="Gene3D" id="3.40.50.1820">
    <property type="entry name" value="alpha/beta hydrolase"/>
    <property type="match status" value="1"/>
</dbReference>
<evidence type="ECO:0000256" key="10">
    <source>
        <dbReference type="SAM" id="SignalP"/>
    </source>
</evidence>
<evidence type="ECO:0000256" key="8">
    <source>
        <dbReference type="ARBA" id="ARBA00031934"/>
    </source>
</evidence>
<evidence type="ECO:0000256" key="2">
    <source>
        <dbReference type="ARBA" id="ARBA00012423"/>
    </source>
</evidence>
<dbReference type="AlphaFoldDB" id="A0A0N4V5P8"/>
<keyword evidence="7" id="KW-0325">Glycoprotein</keyword>
<evidence type="ECO:0000313" key="11">
    <source>
        <dbReference type="EMBL" id="VDD90423.1"/>
    </source>
</evidence>
<dbReference type="PRINTS" id="PR00414">
    <property type="entry name" value="PPTHIESTRASE"/>
</dbReference>
<dbReference type="WBParaSite" id="EVEC_0000556301-mRNA-1">
    <property type="protein sequence ID" value="EVEC_0000556301-mRNA-1"/>
    <property type="gene ID" value="EVEC_0000556301"/>
</dbReference>
<dbReference type="EC" id="3.1.2.22" evidence="2"/>
<feature type="signal peptide" evidence="10">
    <location>
        <begin position="1"/>
        <end position="15"/>
    </location>
</feature>
<keyword evidence="5" id="KW-0378">Hydrolase</keyword>
<dbReference type="SUPFAM" id="SSF53474">
    <property type="entry name" value="alpha/beta-Hydrolases"/>
    <property type="match status" value="1"/>
</dbReference>
<sequence>MLMLVTLLLLPCSSAKLSNSVFDFLRETEPTPIVIWHGMGDSCCSQFSMGRIIKILQEYIPGVYVHSIRIGKNYLQDVESSYFGNVNNQIEEVCEVIKNDEKLKNGYHAIGFSQGGQFLRGLAQRCPSPPMKNLVSMGGQQQGVYGLPYCPGQKSFCDSVRKLLDFGAYVGFVQRNSIQAQYWHDPYAEETYKEKSIFLADINNEKVYNETYKKNLERLQKLVLVKFLDDTVVVPKETEWFGYFKEGDPTRLLTMEETRIYLEDRIGLKTLNESGRLHLIAYRGNHMAITESTFVNDILEKYLR</sequence>
<dbReference type="Proteomes" id="UP000274131">
    <property type="component" value="Unassembled WGS sequence"/>
</dbReference>
<dbReference type="GO" id="GO:0006898">
    <property type="term" value="P:receptor-mediated endocytosis"/>
    <property type="evidence" value="ECO:0007669"/>
    <property type="project" value="TreeGrafter"/>
</dbReference>
<proteinExistence type="inferred from homology"/>
<evidence type="ECO:0000256" key="1">
    <source>
        <dbReference type="ARBA" id="ARBA00010758"/>
    </source>
</evidence>
<evidence type="ECO:0000313" key="13">
    <source>
        <dbReference type="WBParaSite" id="EVEC_0000556301-mRNA-1"/>
    </source>
</evidence>
<evidence type="ECO:0000313" key="12">
    <source>
        <dbReference type="Proteomes" id="UP000274131"/>
    </source>
</evidence>
<evidence type="ECO:0000256" key="9">
    <source>
        <dbReference type="ARBA" id="ARBA00047409"/>
    </source>
</evidence>
<comment type="catalytic activity">
    <reaction evidence="9">
        <text>S-hexadecanoyl-L-cysteinyl-[protein] + H2O = L-cysteinyl-[protein] + hexadecanoate + H(+)</text>
        <dbReference type="Rhea" id="RHEA:19233"/>
        <dbReference type="Rhea" id="RHEA-COMP:10131"/>
        <dbReference type="Rhea" id="RHEA-COMP:11032"/>
        <dbReference type="ChEBI" id="CHEBI:7896"/>
        <dbReference type="ChEBI" id="CHEBI:15377"/>
        <dbReference type="ChEBI" id="CHEBI:15378"/>
        <dbReference type="ChEBI" id="CHEBI:29950"/>
        <dbReference type="ChEBI" id="CHEBI:74151"/>
        <dbReference type="EC" id="3.1.2.22"/>
    </reaction>
    <physiologicalReaction direction="left-to-right" evidence="9">
        <dbReference type="Rhea" id="RHEA:19234"/>
    </physiologicalReaction>
</comment>
<evidence type="ECO:0000256" key="6">
    <source>
        <dbReference type="ARBA" id="ARBA00023157"/>
    </source>
</evidence>
<dbReference type="STRING" id="51028.A0A0N4V5P8"/>
<name>A0A0N4V5P8_ENTVE</name>
<dbReference type="FunFam" id="3.40.50.1820:FF:000107">
    <property type="entry name" value="Palmitoyl-protein thioesterase 1"/>
    <property type="match status" value="1"/>
</dbReference>
<dbReference type="OrthoDB" id="10263094at2759"/>
<dbReference type="PANTHER" id="PTHR11247">
    <property type="entry name" value="PALMITOYL-PROTEIN THIOESTERASE/DOLICHYLDIPHOSPHATASE 1"/>
    <property type="match status" value="1"/>
</dbReference>
<dbReference type="GO" id="GO:0005764">
    <property type="term" value="C:lysosome"/>
    <property type="evidence" value="ECO:0007669"/>
    <property type="project" value="TreeGrafter"/>
</dbReference>
<evidence type="ECO:0000256" key="7">
    <source>
        <dbReference type="ARBA" id="ARBA00023180"/>
    </source>
</evidence>
<dbReference type="InterPro" id="IPR029058">
    <property type="entry name" value="AB_hydrolase_fold"/>
</dbReference>
<protein>
    <recommendedName>
        <fullName evidence="3">Palmitoyl-protein thioesterase 1</fullName>
        <ecNumber evidence="2">3.1.2.22</ecNumber>
    </recommendedName>
    <alternativeName>
        <fullName evidence="8">Palmitoyl-protein hydrolase 1</fullName>
    </alternativeName>
</protein>
<dbReference type="PANTHER" id="PTHR11247:SF8">
    <property type="entry name" value="PALMITOYL-PROTEIN THIOESTERASE 1"/>
    <property type="match status" value="1"/>
</dbReference>
<keyword evidence="4 10" id="KW-0732">Signal</keyword>
<accession>A0A0N4V5P8</accession>
<gene>
    <name evidence="11" type="ORF">EVEC_LOCUS5174</name>
</gene>
<comment type="similarity">
    <text evidence="1">Belongs to the palmitoyl-protein thioesterase family.</text>
</comment>
<reference evidence="11 12" key="2">
    <citation type="submission" date="2018-10" db="EMBL/GenBank/DDBJ databases">
        <authorList>
            <consortium name="Pathogen Informatics"/>
        </authorList>
    </citation>
    <scope>NUCLEOTIDE SEQUENCE [LARGE SCALE GENOMIC DNA]</scope>
</reference>
<dbReference type="Pfam" id="PF02089">
    <property type="entry name" value="Palm_thioest"/>
    <property type="match status" value="1"/>
</dbReference>